<keyword evidence="4 7" id="KW-0689">Ribosomal protein</keyword>
<protein>
    <recommendedName>
        <fullName evidence="6 7">Large ribosomal subunit protein uL18</fullName>
    </recommendedName>
</protein>
<sequence length="111" mass="12435">MIKGKKERIKMRHRRILRKMLSGKKDNPRLLVRKSLKHIYAVLIDDQKGQVITSVVANPKNIPAAKDAGRLLAEKALKAGYKEVVFDRGGYLYHGKVKALAEAARAAGLKF</sequence>
<evidence type="ECO:0000313" key="9">
    <source>
        <dbReference type="Proteomes" id="UP000230392"/>
    </source>
</evidence>
<dbReference type="EMBL" id="PCRF01000011">
    <property type="protein sequence ID" value="PIP16757.1"/>
    <property type="molecule type" value="Genomic_DNA"/>
</dbReference>
<reference evidence="8 9" key="1">
    <citation type="submission" date="2017-09" db="EMBL/GenBank/DDBJ databases">
        <title>Depth-based differentiation of microbial function through sediment-hosted aquifers and enrichment of novel symbionts in the deep terrestrial subsurface.</title>
        <authorList>
            <person name="Probst A.J."/>
            <person name="Ladd B."/>
            <person name="Jarett J.K."/>
            <person name="Geller-Mcgrath D.E."/>
            <person name="Sieber C.M."/>
            <person name="Emerson J.B."/>
            <person name="Anantharaman K."/>
            <person name="Thomas B.C."/>
            <person name="Malmstrom R."/>
            <person name="Stieglmeier M."/>
            <person name="Klingl A."/>
            <person name="Woyke T."/>
            <person name="Ryan C.M."/>
            <person name="Banfield J.F."/>
        </authorList>
    </citation>
    <scope>NUCLEOTIDE SEQUENCE [LARGE SCALE GENOMIC DNA]</scope>
    <source>
        <strain evidence="8">CG23_combo_of_CG06-09_8_20_14_all_48_7</strain>
    </source>
</reference>
<dbReference type="GO" id="GO:0006412">
    <property type="term" value="P:translation"/>
    <property type="evidence" value="ECO:0007669"/>
    <property type="project" value="UniProtKB-UniRule"/>
</dbReference>
<dbReference type="GO" id="GO:0022625">
    <property type="term" value="C:cytosolic large ribosomal subunit"/>
    <property type="evidence" value="ECO:0007669"/>
    <property type="project" value="TreeGrafter"/>
</dbReference>
<dbReference type="HAMAP" id="MF_01337_B">
    <property type="entry name" value="Ribosomal_uL18_B"/>
    <property type="match status" value="1"/>
</dbReference>
<dbReference type="InterPro" id="IPR005484">
    <property type="entry name" value="Ribosomal_uL18_bac/plant/anim"/>
</dbReference>
<evidence type="ECO:0000256" key="7">
    <source>
        <dbReference type="HAMAP-Rule" id="MF_01337"/>
    </source>
</evidence>
<organism evidence="8 9">
    <name type="scientific">bacterium (Candidatus Ratteibacteria) CG23_combo_of_CG06-09_8_20_14_all_48_7</name>
    <dbReference type="NCBI Taxonomy" id="2014292"/>
    <lineage>
        <taxon>Bacteria</taxon>
        <taxon>Candidatus Ratteibacteria</taxon>
    </lineage>
</organism>
<evidence type="ECO:0000256" key="2">
    <source>
        <dbReference type="ARBA" id="ARBA00022730"/>
    </source>
</evidence>
<dbReference type="PANTHER" id="PTHR12899">
    <property type="entry name" value="39S RIBOSOMAL PROTEIN L18, MITOCHONDRIAL"/>
    <property type="match status" value="1"/>
</dbReference>
<comment type="similarity">
    <text evidence="1 7">Belongs to the universal ribosomal protein uL18 family.</text>
</comment>
<comment type="subunit">
    <text evidence="7">Part of the 50S ribosomal subunit; part of the 5S rRNA/L5/L18/L25 subcomplex. Contacts the 5S and 23S rRNAs.</text>
</comment>
<dbReference type="InterPro" id="IPR004389">
    <property type="entry name" value="Ribosomal_uL18_bac-type"/>
</dbReference>
<dbReference type="GO" id="GO:0003735">
    <property type="term" value="F:structural constituent of ribosome"/>
    <property type="evidence" value="ECO:0007669"/>
    <property type="project" value="InterPro"/>
</dbReference>
<dbReference type="CDD" id="cd00432">
    <property type="entry name" value="Ribosomal_L18_L5e"/>
    <property type="match status" value="1"/>
</dbReference>
<dbReference type="AlphaFoldDB" id="A0A2G9YC06"/>
<comment type="function">
    <text evidence="7">This is one of the proteins that bind and probably mediate the attachment of the 5S RNA into the large ribosomal subunit, where it forms part of the central protuberance.</text>
</comment>
<dbReference type="SUPFAM" id="SSF53137">
    <property type="entry name" value="Translational machinery components"/>
    <property type="match status" value="1"/>
</dbReference>
<dbReference type="Pfam" id="PF00861">
    <property type="entry name" value="Ribosomal_L18p"/>
    <property type="match status" value="1"/>
</dbReference>
<dbReference type="NCBIfam" id="TIGR00060">
    <property type="entry name" value="L18_bact"/>
    <property type="match status" value="1"/>
</dbReference>
<evidence type="ECO:0000256" key="4">
    <source>
        <dbReference type="ARBA" id="ARBA00022980"/>
    </source>
</evidence>
<gene>
    <name evidence="7" type="primary">rplR</name>
    <name evidence="8" type="ORF">COX46_00250</name>
</gene>
<keyword evidence="5 7" id="KW-0687">Ribonucleoprotein</keyword>
<dbReference type="Proteomes" id="UP000230392">
    <property type="component" value="Unassembled WGS sequence"/>
</dbReference>
<dbReference type="Gene3D" id="3.30.420.100">
    <property type="match status" value="1"/>
</dbReference>
<dbReference type="PANTHER" id="PTHR12899:SF3">
    <property type="entry name" value="LARGE RIBOSOMAL SUBUNIT PROTEIN UL18M"/>
    <property type="match status" value="1"/>
</dbReference>
<dbReference type="GO" id="GO:0008097">
    <property type="term" value="F:5S rRNA binding"/>
    <property type="evidence" value="ECO:0007669"/>
    <property type="project" value="TreeGrafter"/>
</dbReference>
<evidence type="ECO:0000256" key="3">
    <source>
        <dbReference type="ARBA" id="ARBA00022884"/>
    </source>
</evidence>
<keyword evidence="2 7" id="KW-0699">rRNA-binding</keyword>
<name>A0A2G9YC06_9BACT</name>
<dbReference type="InterPro" id="IPR057268">
    <property type="entry name" value="Ribosomal_L18"/>
</dbReference>
<evidence type="ECO:0000256" key="1">
    <source>
        <dbReference type="ARBA" id="ARBA00007116"/>
    </source>
</evidence>
<evidence type="ECO:0000313" key="8">
    <source>
        <dbReference type="EMBL" id="PIP16757.1"/>
    </source>
</evidence>
<accession>A0A2G9YC06</accession>
<keyword evidence="3 7" id="KW-0694">RNA-binding</keyword>
<comment type="caution">
    <text evidence="8">The sequence shown here is derived from an EMBL/GenBank/DDBJ whole genome shotgun (WGS) entry which is preliminary data.</text>
</comment>
<evidence type="ECO:0000256" key="6">
    <source>
        <dbReference type="ARBA" id="ARBA00035197"/>
    </source>
</evidence>
<evidence type="ECO:0000256" key="5">
    <source>
        <dbReference type="ARBA" id="ARBA00023274"/>
    </source>
</evidence>
<proteinExistence type="inferred from homology"/>